<evidence type="ECO:0000256" key="3">
    <source>
        <dbReference type="ARBA" id="ARBA00023235"/>
    </source>
</evidence>
<comment type="similarity">
    <text evidence="1">Belongs to the tRNA pseudouridine synthase TruA family.</text>
</comment>
<gene>
    <name evidence="5" type="ORF">S01H4_49440</name>
</gene>
<organism evidence="5">
    <name type="scientific">marine sediment metagenome</name>
    <dbReference type="NCBI Taxonomy" id="412755"/>
    <lineage>
        <taxon>unclassified sequences</taxon>
        <taxon>metagenomes</taxon>
        <taxon>ecological metagenomes</taxon>
    </lineage>
</organism>
<comment type="caution">
    <text evidence="5">The sequence shown here is derived from an EMBL/GenBank/DDBJ whole genome shotgun (WGS) entry which is preliminary data.</text>
</comment>
<protein>
    <recommendedName>
        <fullName evidence="4">Pseudouridine synthase I TruA alpha/beta domain-containing protein</fullName>
    </recommendedName>
</protein>
<dbReference type="InterPro" id="IPR020097">
    <property type="entry name" value="PsdUridine_synth_TruA_a/b_dom"/>
</dbReference>
<accession>X1CTR6</accession>
<sequence>MRSEIEKKGDEIIYTVEAKGFLRYMVRTMAGTLLEIGKGKMPPEKIEEIFRENKRSLAGPTIPAKGLCLIKVNY</sequence>
<dbReference type="AlphaFoldDB" id="X1CTR6"/>
<feature type="domain" description="Pseudouridine synthase I TruA alpha/beta" evidence="4">
    <location>
        <begin position="5"/>
        <end position="74"/>
    </location>
</feature>
<name>X1CTR6_9ZZZZ</name>
<reference evidence="5" key="1">
    <citation type="journal article" date="2014" name="Front. Microbiol.">
        <title>High frequency of phylogenetically diverse reductive dehalogenase-homologous genes in deep subseafloor sedimentary metagenomes.</title>
        <authorList>
            <person name="Kawai M."/>
            <person name="Futagami T."/>
            <person name="Toyoda A."/>
            <person name="Takaki Y."/>
            <person name="Nishi S."/>
            <person name="Hori S."/>
            <person name="Arai W."/>
            <person name="Tsubouchi T."/>
            <person name="Morono Y."/>
            <person name="Uchiyama I."/>
            <person name="Ito T."/>
            <person name="Fujiyama A."/>
            <person name="Inagaki F."/>
            <person name="Takami H."/>
        </authorList>
    </citation>
    <scope>NUCLEOTIDE SEQUENCE</scope>
    <source>
        <strain evidence="5">Expedition CK06-06</strain>
    </source>
</reference>
<evidence type="ECO:0000256" key="1">
    <source>
        <dbReference type="ARBA" id="ARBA00009375"/>
    </source>
</evidence>
<dbReference type="SUPFAM" id="SSF55120">
    <property type="entry name" value="Pseudouridine synthase"/>
    <property type="match status" value="1"/>
</dbReference>
<dbReference type="GO" id="GO:0031119">
    <property type="term" value="P:tRNA pseudouridine synthesis"/>
    <property type="evidence" value="ECO:0007669"/>
    <property type="project" value="TreeGrafter"/>
</dbReference>
<dbReference type="Pfam" id="PF01416">
    <property type="entry name" value="PseudoU_synth_1"/>
    <property type="match status" value="1"/>
</dbReference>
<proteinExistence type="inferred from homology"/>
<dbReference type="InterPro" id="IPR001406">
    <property type="entry name" value="PsdUridine_synth_TruA"/>
</dbReference>
<keyword evidence="2" id="KW-0819">tRNA processing</keyword>
<evidence type="ECO:0000256" key="2">
    <source>
        <dbReference type="ARBA" id="ARBA00022694"/>
    </source>
</evidence>
<dbReference type="PANTHER" id="PTHR11142:SF0">
    <property type="entry name" value="TRNA PSEUDOURIDINE SYNTHASE-LIKE 1"/>
    <property type="match status" value="1"/>
</dbReference>
<keyword evidence="3" id="KW-0413">Isomerase</keyword>
<dbReference type="InterPro" id="IPR020103">
    <property type="entry name" value="PsdUridine_synth_cat_dom_sf"/>
</dbReference>
<dbReference type="PANTHER" id="PTHR11142">
    <property type="entry name" value="PSEUDOURIDYLATE SYNTHASE"/>
    <property type="match status" value="1"/>
</dbReference>
<evidence type="ECO:0000259" key="4">
    <source>
        <dbReference type="Pfam" id="PF01416"/>
    </source>
</evidence>
<dbReference type="Gene3D" id="3.30.70.660">
    <property type="entry name" value="Pseudouridine synthase I, catalytic domain, C-terminal subdomain"/>
    <property type="match status" value="1"/>
</dbReference>
<evidence type="ECO:0000313" key="5">
    <source>
        <dbReference type="EMBL" id="GAG99453.1"/>
    </source>
</evidence>
<dbReference type="InterPro" id="IPR020095">
    <property type="entry name" value="PsdUridine_synth_TruA_C"/>
</dbReference>
<dbReference type="EMBL" id="BART01027962">
    <property type="protein sequence ID" value="GAG99453.1"/>
    <property type="molecule type" value="Genomic_DNA"/>
</dbReference>
<dbReference type="GO" id="GO:0003723">
    <property type="term" value="F:RNA binding"/>
    <property type="evidence" value="ECO:0007669"/>
    <property type="project" value="InterPro"/>
</dbReference>
<dbReference type="GO" id="GO:0009982">
    <property type="term" value="F:pseudouridine synthase activity"/>
    <property type="evidence" value="ECO:0007669"/>
    <property type="project" value="InterPro"/>
</dbReference>